<accession>A0A9P4K3F0</accession>
<comment type="caution">
    <text evidence="2">The sequence shown here is derived from an EMBL/GenBank/DDBJ whole genome shotgun (WGS) entry which is preliminary data.</text>
</comment>
<dbReference type="PANTHER" id="PTHR43591:SF105">
    <property type="entry name" value="METHYLTRANSFERASE DOMAIN-CONTAINING PROTEIN-RELATED"/>
    <property type="match status" value="1"/>
</dbReference>
<evidence type="ECO:0000313" key="3">
    <source>
        <dbReference type="Proteomes" id="UP000800093"/>
    </source>
</evidence>
<evidence type="ECO:0000313" key="2">
    <source>
        <dbReference type="EMBL" id="KAF2261391.1"/>
    </source>
</evidence>
<dbReference type="Gene3D" id="3.40.50.150">
    <property type="entry name" value="Vaccinia Virus protein VP39"/>
    <property type="match status" value="1"/>
</dbReference>
<dbReference type="GO" id="GO:0008168">
    <property type="term" value="F:methyltransferase activity"/>
    <property type="evidence" value="ECO:0007669"/>
    <property type="project" value="UniProtKB-KW"/>
</dbReference>
<dbReference type="SUPFAM" id="SSF53335">
    <property type="entry name" value="S-adenosyl-L-methionine-dependent methyltransferases"/>
    <property type="match status" value="1"/>
</dbReference>
<proteinExistence type="predicted"/>
<name>A0A9P4K3F0_9PLEO</name>
<keyword evidence="2" id="KW-0808">Transferase</keyword>
<organism evidence="2 3">
    <name type="scientific">Lojkania enalia</name>
    <dbReference type="NCBI Taxonomy" id="147567"/>
    <lineage>
        <taxon>Eukaryota</taxon>
        <taxon>Fungi</taxon>
        <taxon>Dikarya</taxon>
        <taxon>Ascomycota</taxon>
        <taxon>Pezizomycotina</taxon>
        <taxon>Dothideomycetes</taxon>
        <taxon>Pleosporomycetidae</taxon>
        <taxon>Pleosporales</taxon>
        <taxon>Pleosporales incertae sedis</taxon>
        <taxon>Lojkania</taxon>
    </lineage>
</organism>
<reference evidence="3" key="1">
    <citation type="journal article" date="2020" name="Stud. Mycol.">
        <title>101 Dothideomycetes genomes: A test case for predicting lifestyles and emergence of pathogens.</title>
        <authorList>
            <person name="Haridas S."/>
            <person name="Albert R."/>
            <person name="Binder M."/>
            <person name="Bloem J."/>
            <person name="LaButti K."/>
            <person name="Salamov A."/>
            <person name="Andreopoulos B."/>
            <person name="Baker S."/>
            <person name="Barry K."/>
            <person name="Bills G."/>
            <person name="Bluhm B."/>
            <person name="Cannon C."/>
            <person name="Castanera R."/>
            <person name="Culley D."/>
            <person name="Daum C."/>
            <person name="Ezra D."/>
            <person name="Gonzalez J."/>
            <person name="Henrissat B."/>
            <person name="Kuo A."/>
            <person name="Liang C."/>
            <person name="Lipzen A."/>
            <person name="Lutzoni F."/>
            <person name="Magnuson J."/>
            <person name="Mondo S."/>
            <person name="Nolan M."/>
            <person name="Ohm R."/>
            <person name="Pangilinan J."/>
            <person name="Park H.-J."/>
            <person name="Ramirez L."/>
            <person name="Alfaro M."/>
            <person name="Sun H."/>
            <person name="Tritt A."/>
            <person name="Yoshinaga Y."/>
            <person name="Zwiers L.-H."/>
            <person name="Turgeon B."/>
            <person name="Goodwin S."/>
            <person name="Spatafora J."/>
            <person name="Crous P."/>
            <person name="Grigoriev I."/>
        </authorList>
    </citation>
    <scope>NUCLEOTIDE SEQUENCE [LARGE SCALE GENOMIC DNA]</scope>
    <source>
        <strain evidence="3">CBS 304.66</strain>
    </source>
</reference>
<dbReference type="EMBL" id="ML986658">
    <property type="protein sequence ID" value="KAF2261391.1"/>
    <property type="molecule type" value="Genomic_DNA"/>
</dbReference>
<protein>
    <submittedName>
        <fullName evidence="2">S-adenosyl-L-methionine-dependent methyltransferase</fullName>
    </submittedName>
</protein>
<dbReference type="GO" id="GO:0032259">
    <property type="term" value="P:methylation"/>
    <property type="evidence" value="ECO:0007669"/>
    <property type="project" value="UniProtKB-KW"/>
</dbReference>
<sequence>MAGVCLGGRLIRAIGLTVFVGARSTSSATPPTSRTSPFETFRSASAYSAVVLMAAKDPPYATGSLEPDAGPSSVVPAAADPLEPDAASWPRSRAEAETASVTDDGDSAIDSLATSTTSLRDELILQLREHGRQYQGYMEAKYVLPMDEQEIERLDFQHHIVWLTLNKEPNFAPIKSVNRALDVGCGTGIWAIDFADAHPESEVLGVDLAPVQPENVPPNLSFEVDDLEKDWTFSRNFDFIHCQLMIGAFQDWSRFCRQAFENLEDGGYLEVHDIDFVIKCDDGSLPTNSALVRWHNYMHDAASKAGFPLDAISHVPAMMENAGFTDIVATPIKWPINTWPKDPRFKEIGRWVMENFIWGCESMSLALFTRALGWSADEVRVFMASVRADLRNRRLHAYWNFWVIYGRRPESAVGQIRAHFEEEGKAQLSREENVLRKPSFSIDGTFGEWKRRLRGDRTTSLFGLRPAPS</sequence>
<keyword evidence="2" id="KW-0489">Methyltransferase</keyword>
<dbReference type="InterPro" id="IPR029063">
    <property type="entry name" value="SAM-dependent_MTases_sf"/>
</dbReference>
<feature type="region of interest" description="Disordered" evidence="1">
    <location>
        <begin position="62"/>
        <end position="108"/>
    </location>
</feature>
<evidence type="ECO:0000256" key="1">
    <source>
        <dbReference type="SAM" id="MobiDB-lite"/>
    </source>
</evidence>
<dbReference type="Proteomes" id="UP000800093">
    <property type="component" value="Unassembled WGS sequence"/>
</dbReference>
<gene>
    <name evidence="2" type="ORF">CC78DRAFT_619445</name>
</gene>
<dbReference type="OrthoDB" id="2013972at2759"/>
<feature type="compositionally biased region" description="Low complexity" evidence="1">
    <location>
        <begin position="76"/>
        <end position="87"/>
    </location>
</feature>
<dbReference type="AlphaFoldDB" id="A0A9P4K3F0"/>
<dbReference type="PANTHER" id="PTHR43591">
    <property type="entry name" value="METHYLTRANSFERASE"/>
    <property type="match status" value="1"/>
</dbReference>
<dbReference type="CDD" id="cd02440">
    <property type="entry name" value="AdoMet_MTases"/>
    <property type="match status" value="1"/>
</dbReference>
<keyword evidence="3" id="KW-1185">Reference proteome</keyword>
<dbReference type="Pfam" id="PF13489">
    <property type="entry name" value="Methyltransf_23"/>
    <property type="match status" value="1"/>
</dbReference>